<keyword evidence="5" id="KW-1133">Transmembrane helix</keyword>
<dbReference type="GO" id="GO:0003677">
    <property type="term" value="F:DNA binding"/>
    <property type="evidence" value="ECO:0007669"/>
    <property type="project" value="InterPro"/>
</dbReference>
<dbReference type="InterPro" id="IPR014327">
    <property type="entry name" value="RNA_pol_sigma70_bacteroid"/>
</dbReference>
<dbReference type="PANTHER" id="PTHR43133:SF46">
    <property type="entry name" value="RNA POLYMERASE SIGMA-70 FACTOR ECF SUBFAMILY"/>
    <property type="match status" value="1"/>
</dbReference>
<comment type="similarity">
    <text evidence="1">Belongs to the sigma-70 factor family. ECF subfamily.</text>
</comment>
<evidence type="ECO:0000313" key="8">
    <source>
        <dbReference type="EMBL" id="BAX79987.1"/>
    </source>
</evidence>
<keyword evidence="4" id="KW-0804">Transcription</keyword>
<dbReference type="NCBIfam" id="TIGR02937">
    <property type="entry name" value="sigma70-ECF"/>
    <property type="match status" value="1"/>
</dbReference>
<dbReference type="PANTHER" id="PTHR43133">
    <property type="entry name" value="RNA POLYMERASE ECF-TYPE SIGMA FACTO"/>
    <property type="match status" value="1"/>
</dbReference>
<dbReference type="RefSeq" id="WP_096428863.1">
    <property type="nucleotide sequence ID" value="NZ_AP018042.1"/>
</dbReference>
<dbReference type="Pfam" id="PF04542">
    <property type="entry name" value="Sigma70_r2"/>
    <property type="match status" value="1"/>
</dbReference>
<keyword evidence="5" id="KW-0472">Membrane</keyword>
<evidence type="ECO:0000256" key="1">
    <source>
        <dbReference type="ARBA" id="ARBA00010641"/>
    </source>
</evidence>
<dbReference type="EMBL" id="AP018042">
    <property type="protein sequence ID" value="BAX79987.1"/>
    <property type="molecule type" value="Genomic_DNA"/>
</dbReference>
<dbReference type="Gene3D" id="1.10.10.10">
    <property type="entry name" value="Winged helix-like DNA-binding domain superfamily/Winged helix DNA-binding domain"/>
    <property type="match status" value="1"/>
</dbReference>
<dbReference type="InterPro" id="IPR007627">
    <property type="entry name" value="RNA_pol_sigma70_r2"/>
</dbReference>
<proteinExistence type="inferred from homology"/>
<evidence type="ECO:0000313" key="9">
    <source>
        <dbReference type="Proteomes" id="UP000218267"/>
    </source>
</evidence>
<dbReference type="InterPro" id="IPR039425">
    <property type="entry name" value="RNA_pol_sigma-70-like"/>
</dbReference>
<evidence type="ECO:0000256" key="2">
    <source>
        <dbReference type="ARBA" id="ARBA00023015"/>
    </source>
</evidence>
<keyword evidence="2" id="KW-0805">Transcription regulation</keyword>
<keyword evidence="5" id="KW-0812">Transmembrane</keyword>
<sequence length="192" mass="22833">MQNIEQSYYKRLKGGDKYVIDEIYNRFHFKIFRFSFAFLKNEEDAYDIVQEVFIKFWEKRSSLKDDTNLEAFLFTIAKNTVLSVFRKRSTEQKYLDYLQNTVNSNSSGTKEQVDYVFLKGQYDKLVPELPPKRRAIFLLSREKGLSNKEIAELKGISEKTVEDHITKSLAFLRKHILLFGIWGELFYFVFVD</sequence>
<dbReference type="InterPro" id="IPR013324">
    <property type="entry name" value="RNA_pol_sigma_r3/r4-like"/>
</dbReference>
<evidence type="ECO:0000256" key="3">
    <source>
        <dbReference type="ARBA" id="ARBA00023082"/>
    </source>
</evidence>
<dbReference type="GO" id="GO:0016987">
    <property type="term" value="F:sigma factor activity"/>
    <property type="evidence" value="ECO:0007669"/>
    <property type="project" value="UniProtKB-KW"/>
</dbReference>
<keyword evidence="3" id="KW-0731">Sigma factor</keyword>
<evidence type="ECO:0000259" key="6">
    <source>
        <dbReference type="Pfam" id="PF04542"/>
    </source>
</evidence>
<feature type="domain" description="RNA polymerase sigma factor 70 region 4 type 2" evidence="7">
    <location>
        <begin position="121"/>
        <end position="172"/>
    </location>
</feature>
<dbReference type="KEGG" id="mbas:ALGA_1611"/>
<dbReference type="InterPro" id="IPR013249">
    <property type="entry name" value="RNA_pol_sigma70_r4_t2"/>
</dbReference>
<gene>
    <name evidence="8" type="ORF">ALGA_1611</name>
</gene>
<dbReference type="InterPro" id="IPR014284">
    <property type="entry name" value="RNA_pol_sigma-70_dom"/>
</dbReference>
<dbReference type="Gene3D" id="1.10.1740.10">
    <property type="match status" value="1"/>
</dbReference>
<dbReference type="NCBIfam" id="TIGR02985">
    <property type="entry name" value="Sig70_bacteroi1"/>
    <property type="match status" value="1"/>
</dbReference>
<dbReference type="SUPFAM" id="SSF88946">
    <property type="entry name" value="Sigma2 domain of RNA polymerase sigma factors"/>
    <property type="match status" value="1"/>
</dbReference>
<reference evidence="9" key="2">
    <citation type="journal article" date="2020" name="Antonie Van Leeuwenhoek">
        <title>Labilibaculum antarcticum sp. nov., a novel facultative anaerobic, psychrotorelant bacterium isolated from marine sediment of Antarctica.</title>
        <authorList>
            <person name="Watanabe M."/>
            <person name="Kojima H."/>
            <person name="Fukui M."/>
        </authorList>
    </citation>
    <scope>NUCLEOTIDE SEQUENCE [LARGE SCALE GENOMIC DNA]</scope>
    <source>
        <strain evidence="9">SPP2</strain>
    </source>
</reference>
<dbReference type="Proteomes" id="UP000218267">
    <property type="component" value="Chromosome"/>
</dbReference>
<name>A0A1Y1CI06_9BACT</name>
<dbReference type="SUPFAM" id="SSF88659">
    <property type="entry name" value="Sigma3 and sigma4 domains of RNA polymerase sigma factors"/>
    <property type="match status" value="1"/>
</dbReference>
<protein>
    <submittedName>
        <fullName evidence="8">RNA polymerase sigma-70 factor</fullName>
    </submittedName>
</protein>
<dbReference type="InterPro" id="IPR013325">
    <property type="entry name" value="RNA_pol_sigma_r2"/>
</dbReference>
<dbReference type="AlphaFoldDB" id="A0A1Y1CI06"/>
<dbReference type="GO" id="GO:0006352">
    <property type="term" value="P:DNA-templated transcription initiation"/>
    <property type="evidence" value="ECO:0007669"/>
    <property type="project" value="InterPro"/>
</dbReference>
<evidence type="ECO:0000256" key="4">
    <source>
        <dbReference type="ARBA" id="ARBA00023163"/>
    </source>
</evidence>
<keyword evidence="9" id="KW-1185">Reference proteome</keyword>
<accession>A0A1Y1CI06</accession>
<feature type="transmembrane region" description="Helical" evidence="5">
    <location>
        <begin position="175"/>
        <end position="191"/>
    </location>
</feature>
<dbReference type="OrthoDB" id="1342792at2"/>
<evidence type="ECO:0000256" key="5">
    <source>
        <dbReference type="SAM" id="Phobius"/>
    </source>
</evidence>
<dbReference type="InterPro" id="IPR036388">
    <property type="entry name" value="WH-like_DNA-bd_sf"/>
</dbReference>
<organism evidence="8 9">
    <name type="scientific">Labilibaculum antarcticum</name>
    <dbReference type="NCBI Taxonomy" id="1717717"/>
    <lineage>
        <taxon>Bacteria</taxon>
        <taxon>Pseudomonadati</taxon>
        <taxon>Bacteroidota</taxon>
        <taxon>Bacteroidia</taxon>
        <taxon>Marinilabiliales</taxon>
        <taxon>Marinifilaceae</taxon>
        <taxon>Labilibaculum</taxon>
    </lineage>
</organism>
<dbReference type="Pfam" id="PF08281">
    <property type="entry name" value="Sigma70_r4_2"/>
    <property type="match status" value="1"/>
</dbReference>
<feature type="domain" description="RNA polymerase sigma-70 region 2" evidence="6">
    <location>
        <begin position="24"/>
        <end position="89"/>
    </location>
</feature>
<reference evidence="8 9" key="1">
    <citation type="journal article" date="2018" name="Mar. Genomics">
        <title>Complete genome sequence of Marinifilaceae bacterium strain SPP2, isolated from the Antarctic marine sediment.</title>
        <authorList>
            <person name="Watanabe M."/>
            <person name="Kojima H."/>
            <person name="Fukui M."/>
        </authorList>
    </citation>
    <scope>NUCLEOTIDE SEQUENCE [LARGE SCALE GENOMIC DNA]</scope>
    <source>
        <strain evidence="8 9">SPP2</strain>
    </source>
</reference>
<evidence type="ECO:0000259" key="7">
    <source>
        <dbReference type="Pfam" id="PF08281"/>
    </source>
</evidence>